<accession>A0AAW1THE5</accession>
<evidence type="ECO:0000313" key="4">
    <source>
        <dbReference type="EMBL" id="KAK9868945.1"/>
    </source>
</evidence>
<dbReference type="GO" id="GO:0003723">
    <property type="term" value="F:RNA binding"/>
    <property type="evidence" value="ECO:0007669"/>
    <property type="project" value="InterPro"/>
</dbReference>
<dbReference type="GO" id="GO:0008173">
    <property type="term" value="F:RNA methyltransferase activity"/>
    <property type="evidence" value="ECO:0007669"/>
    <property type="project" value="InterPro"/>
</dbReference>
<dbReference type="EMBL" id="JALJOV010000005">
    <property type="protein sequence ID" value="KAK9868945.1"/>
    <property type="molecule type" value="Genomic_DNA"/>
</dbReference>
<dbReference type="InterPro" id="IPR051259">
    <property type="entry name" value="rRNA_Methyltransferase"/>
</dbReference>
<evidence type="ECO:0000256" key="2">
    <source>
        <dbReference type="ARBA" id="ARBA00022679"/>
    </source>
</evidence>
<dbReference type="InterPro" id="IPR001537">
    <property type="entry name" value="SpoU_MeTrfase"/>
</dbReference>
<dbReference type="CDD" id="cd18095">
    <property type="entry name" value="SpoU-like_rRNA-MTase"/>
    <property type="match status" value="1"/>
</dbReference>
<keyword evidence="5" id="KW-1185">Reference proteome</keyword>
<sequence length="227" mass="24248">MLSSAPWWYLPFEHLNPEPAAMADIGSASSSFPIKEIQSPASPVGSVLKPIETEDLGSWGSFCNNMYKVSLPAMQKLTGLQSVPGSQIAAELTMPPDSQLELWPRAHLTHLLVLDGVQDPGNLGSLLRTALALGWQAFFILPGCCDIYNEKAVSASKGACFKLPSVHGTWKDLEAICNQHKLVKLAADSNADSQVLTDGASRLGIARAAQHAAALLEVLHSTAIFGF</sequence>
<dbReference type="InterPro" id="IPR029026">
    <property type="entry name" value="tRNA_m1G_MTases_N"/>
</dbReference>
<evidence type="ECO:0000259" key="3">
    <source>
        <dbReference type="Pfam" id="PF00588"/>
    </source>
</evidence>
<name>A0AAW1THE5_9CHLO</name>
<gene>
    <name evidence="4" type="ORF">WJX84_006098</name>
</gene>
<dbReference type="SUPFAM" id="SSF75217">
    <property type="entry name" value="alpha/beta knot"/>
    <property type="match status" value="1"/>
</dbReference>
<reference evidence="4 5" key="1">
    <citation type="journal article" date="2024" name="Nat. Commun.">
        <title>Phylogenomics reveals the evolutionary origins of lichenization in chlorophyte algae.</title>
        <authorList>
            <person name="Puginier C."/>
            <person name="Libourel C."/>
            <person name="Otte J."/>
            <person name="Skaloud P."/>
            <person name="Haon M."/>
            <person name="Grisel S."/>
            <person name="Petersen M."/>
            <person name="Berrin J.G."/>
            <person name="Delaux P.M."/>
            <person name="Dal Grande F."/>
            <person name="Keller J."/>
        </authorList>
    </citation>
    <scope>NUCLEOTIDE SEQUENCE [LARGE SCALE GENOMIC DNA]</scope>
    <source>
        <strain evidence="4 5">SAG 2523</strain>
    </source>
</reference>
<dbReference type="GO" id="GO:0032259">
    <property type="term" value="P:methylation"/>
    <property type="evidence" value="ECO:0007669"/>
    <property type="project" value="UniProtKB-KW"/>
</dbReference>
<dbReference type="GO" id="GO:0006396">
    <property type="term" value="P:RNA processing"/>
    <property type="evidence" value="ECO:0007669"/>
    <property type="project" value="InterPro"/>
</dbReference>
<dbReference type="Gene3D" id="3.40.1280.10">
    <property type="match status" value="1"/>
</dbReference>
<dbReference type="InterPro" id="IPR029028">
    <property type="entry name" value="Alpha/beta_knot_MTases"/>
</dbReference>
<feature type="domain" description="tRNA/rRNA methyltransferase SpoU type" evidence="3">
    <location>
        <begin position="111"/>
        <end position="190"/>
    </location>
</feature>
<keyword evidence="1" id="KW-0489">Methyltransferase</keyword>
<organism evidence="4 5">
    <name type="scientific">Apatococcus fuscideae</name>
    <dbReference type="NCBI Taxonomy" id="2026836"/>
    <lineage>
        <taxon>Eukaryota</taxon>
        <taxon>Viridiplantae</taxon>
        <taxon>Chlorophyta</taxon>
        <taxon>core chlorophytes</taxon>
        <taxon>Trebouxiophyceae</taxon>
        <taxon>Chlorellales</taxon>
        <taxon>Chlorellaceae</taxon>
        <taxon>Apatococcus</taxon>
    </lineage>
</organism>
<evidence type="ECO:0000313" key="5">
    <source>
        <dbReference type="Proteomes" id="UP001485043"/>
    </source>
</evidence>
<proteinExistence type="predicted"/>
<dbReference type="PANTHER" id="PTHR43191:SF2">
    <property type="entry name" value="RRNA METHYLTRANSFERASE 3, MITOCHONDRIAL"/>
    <property type="match status" value="1"/>
</dbReference>
<protein>
    <recommendedName>
        <fullName evidence="3">tRNA/rRNA methyltransferase SpoU type domain-containing protein</fullName>
    </recommendedName>
</protein>
<evidence type="ECO:0000256" key="1">
    <source>
        <dbReference type="ARBA" id="ARBA00022603"/>
    </source>
</evidence>
<keyword evidence="2" id="KW-0808">Transferase</keyword>
<dbReference type="PANTHER" id="PTHR43191">
    <property type="entry name" value="RRNA METHYLTRANSFERASE 3"/>
    <property type="match status" value="1"/>
</dbReference>
<comment type="caution">
    <text evidence="4">The sequence shown here is derived from an EMBL/GenBank/DDBJ whole genome shotgun (WGS) entry which is preliminary data.</text>
</comment>
<dbReference type="AlphaFoldDB" id="A0AAW1THE5"/>
<dbReference type="Proteomes" id="UP001485043">
    <property type="component" value="Unassembled WGS sequence"/>
</dbReference>
<dbReference type="Pfam" id="PF00588">
    <property type="entry name" value="SpoU_methylase"/>
    <property type="match status" value="1"/>
</dbReference>